<keyword evidence="3" id="KW-1185">Reference proteome</keyword>
<dbReference type="Proteomes" id="UP001515480">
    <property type="component" value="Unassembled WGS sequence"/>
</dbReference>
<protein>
    <submittedName>
        <fullName evidence="2">Uncharacterized protein</fullName>
    </submittedName>
</protein>
<name>A0AB34ITN7_PRYPA</name>
<evidence type="ECO:0000313" key="3">
    <source>
        <dbReference type="Proteomes" id="UP001515480"/>
    </source>
</evidence>
<evidence type="ECO:0000256" key="1">
    <source>
        <dbReference type="SAM" id="MobiDB-lite"/>
    </source>
</evidence>
<accession>A0AB34ITN7</accession>
<dbReference type="EMBL" id="JBGBPQ010000020">
    <property type="protein sequence ID" value="KAL1504340.1"/>
    <property type="molecule type" value="Genomic_DNA"/>
</dbReference>
<dbReference type="AlphaFoldDB" id="A0AB34ITN7"/>
<proteinExistence type="predicted"/>
<feature type="region of interest" description="Disordered" evidence="1">
    <location>
        <begin position="198"/>
        <end position="227"/>
    </location>
</feature>
<reference evidence="2 3" key="1">
    <citation type="journal article" date="2024" name="Science">
        <title>Giant polyketide synthase enzymes in the biosynthesis of giant marine polyether toxins.</title>
        <authorList>
            <person name="Fallon T.R."/>
            <person name="Shende V.V."/>
            <person name="Wierzbicki I.H."/>
            <person name="Pendleton A.L."/>
            <person name="Watervoot N.F."/>
            <person name="Auber R.P."/>
            <person name="Gonzalez D.J."/>
            <person name="Wisecaver J.H."/>
            <person name="Moore B.S."/>
        </authorList>
    </citation>
    <scope>NUCLEOTIDE SEQUENCE [LARGE SCALE GENOMIC DNA]</scope>
    <source>
        <strain evidence="2 3">12B1</strain>
    </source>
</reference>
<organism evidence="2 3">
    <name type="scientific">Prymnesium parvum</name>
    <name type="common">Toxic golden alga</name>
    <dbReference type="NCBI Taxonomy" id="97485"/>
    <lineage>
        <taxon>Eukaryota</taxon>
        <taxon>Haptista</taxon>
        <taxon>Haptophyta</taxon>
        <taxon>Prymnesiophyceae</taxon>
        <taxon>Prymnesiales</taxon>
        <taxon>Prymnesiaceae</taxon>
        <taxon>Prymnesium</taxon>
    </lineage>
</organism>
<gene>
    <name evidence="2" type="ORF">AB1Y20_010746</name>
</gene>
<evidence type="ECO:0000313" key="2">
    <source>
        <dbReference type="EMBL" id="KAL1504340.1"/>
    </source>
</evidence>
<sequence>MAAMNMRSIKDVTPDDIVFNHFASNVSYPVKPGSKFCLKTPATVVMPFDTSKKKIPLSELVVVGSIDLMVTEVGYELGPSFKELSHGRDLDSLRVAGIASFGVLKAGAVPGVLAPGGRLPVKQLGTGKRVIFLKDLSGNWLIPSTPGCCSQLVLVAEEKGALHLDAWEYAVASSKKSWEEASKATVLGWKNMSEASKKGWEQASEATKAGWEKTSASTTPLLKDTHSKMNDSLTKCVEKPKAIQNGSKK</sequence>
<comment type="caution">
    <text evidence="2">The sequence shown here is derived from an EMBL/GenBank/DDBJ whole genome shotgun (WGS) entry which is preliminary data.</text>
</comment>